<dbReference type="EMBL" id="JAIWYP010000003">
    <property type="protein sequence ID" value="KAH3848766.1"/>
    <property type="molecule type" value="Genomic_DNA"/>
</dbReference>
<reference evidence="1" key="1">
    <citation type="journal article" date="2019" name="bioRxiv">
        <title>The Genome of the Zebra Mussel, Dreissena polymorpha: A Resource for Invasive Species Research.</title>
        <authorList>
            <person name="McCartney M.A."/>
            <person name="Auch B."/>
            <person name="Kono T."/>
            <person name="Mallez S."/>
            <person name="Zhang Y."/>
            <person name="Obille A."/>
            <person name="Becker A."/>
            <person name="Abrahante J.E."/>
            <person name="Garbe J."/>
            <person name="Badalamenti J.P."/>
            <person name="Herman A."/>
            <person name="Mangelson H."/>
            <person name="Liachko I."/>
            <person name="Sullivan S."/>
            <person name="Sone E.D."/>
            <person name="Koren S."/>
            <person name="Silverstein K.A.T."/>
            <person name="Beckman K.B."/>
            <person name="Gohl D.M."/>
        </authorList>
    </citation>
    <scope>NUCLEOTIDE SEQUENCE</scope>
    <source>
        <strain evidence="1">Duluth1</strain>
        <tissue evidence="1">Whole animal</tissue>
    </source>
</reference>
<proteinExistence type="predicted"/>
<dbReference type="Proteomes" id="UP000828390">
    <property type="component" value="Unassembled WGS sequence"/>
</dbReference>
<organism evidence="1 2">
    <name type="scientific">Dreissena polymorpha</name>
    <name type="common">Zebra mussel</name>
    <name type="synonym">Mytilus polymorpha</name>
    <dbReference type="NCBI Taxonomy" id="45954"/>
    <lineage>
        <taxon>Eukaryota</taxon>
        <taxon>Metazoa</taxon>
        <taxon>Spiralia</taxon>
        <taxon>Lophotrochozoa</taxon>
        <taxon>Mollusca</taxon>
        <taxon>Bivalvia</taxon>
        <taxon>Autobranchia</taxon>
        <taxon>Heteroconchia</taxon>
        <taxon>Euheterodonta</taxon>
        <taxon>Imparidentia</taxon>
        <taxon>Neoheterodontei</taxon>
        <taxon>Myida</taxon>
        <taxon>Dreissenoidea</taxon>
        <taxon>Dreissenidae</taxon>
        <taxon>Dreissena</taxon>
    </lineage>
</organism>
<reference evidence="1" key="2">
    <citation type="submission" date="2020-11" db="EMBL/GenBank/DDBJ databases">
        <authorList>
            <person name="McCartney M.A."/>
            <person name="Auch B."/>
            <person name="Kono T."/>
            <person name="Mallez S."/>
            <person name="Becker A."/>
            <person name="Gohl D.M."/>
            <person name="Silverstein K.A.T."/>
            <person name="Koren S."/>
            <person name="Bechman K.B."/>
            <person name="Herman A."/>
            <person name="Abrahante J.E."/>
            <person name="Garbe J."/>
        </authorList>
    </citation>
    <scope>NUCLEOTIDE SEQUENCE</scope>
    <source>
        <strain evidence="1">Duluth1</strain>
        <tissue evidence="1">Whole animal</tissue>
    </source>
</reference>
<sequence length="69" mass="7919">MFRIPLKLQNIETNAVIDTAADVTVISDRMFHRLPKPPRVIKKLRLNAAGRDMSMSGFVFGFWDKDWGV</sequence>
<dbReference type="InterPro" id="IPR021109">
    <property type="entry name" value="Peptidase_aspartic_dom_sf"/>
</dbReference>
<comment type="caution">
    <text evidence="1">The sequence shown here is derived from an EMBL/GenBank/DDBJ whole genome shotgun (WGS) entry which is preliminary data.</text>
</comment>
<dbReference type="AlphaFoldDB" id="A0A9D4KZE8"/>
<evidence type="ECO:0000313" key="2">
    <source>
        <dbReference type="Proteomes" id="UP000828390"/>
    </source>
</evidence>
<evidence type="ECO:0008006" key="3">
    <source>
        <dbReference type="Google" id="ProtNLM"/>
    </source>
</evidence>
<gene>
    <name evidence="1" type="ORF">DPMN_091146</name>
</gene>
<evidence type="ECO:0000313" key="1">
    <source>
        <dbReference type="EMBL" id="KAH3848766.1"/>
    </source>
</evidence>
<accession>A0A9D4KZE8</accession>
<protein>
    <recommendedName>
        <fullName evidence="3">Peptidase A2 domain-containing protein</fullName>
    </recommendedName>
</protein>
<name>A0A9D4KZE8_DREPO</name>
<dbReference type="SUPFAM" id="SSF50630">
    <property type="entry name" value="Acid proteases"/>
    <property type="match status" value="1"/>
</dbReference>
<keyword evidence="2" id="KW-1185">Reference proteome</keyword>
<dbReference type="Gene3D" id="2.40.70.10">
    <property type="entry name" value="Acid Proteases"/>
    <property type="match status" value="1"/>
</dbReference>